<reference evidence="2 3" key="1">
    <citation type="journal article" date="2020" name="ISME J.">
        <title>Uncovering the hidden diversity of litter-decomposition mechanisms in mushroom-forming fungi.</title>
        <authorList>
            <person name="Floudas D."/>
            <person name="Bentzer J."/>
            <person name="Ahren D."/>
            <person name="Johansson T."/>
            <person name="Persson P."/>
            <person name="Tunlid A."/>
        </authorList>
    </citation>
    <scope>NUCLEOTIDE SEQUENCE [LARGE SCALE GENOMIC DNA]</scope>
    <source>
        <strain evidence="2 3">CBS 291.85</strain>
    </source>
</reference>
<dbReference type="AlphaFoldDB" id="A0A8H5G824"/>
<proteinExistence type="predicted"/>
<evidence type="ECO:0000256" key="1">
    <source>
        <dbReference type="SAM" id="Phobius"/>
    </source>
</evidence>
<keyword evidence="1" id="KW-0812">Transmembrane</keyword>
<evidence type="ECO:0000313" key="3">
    <source>
        <dbReference type="Proteomes" id="UP000559256"/>
    </source>
</evidence>
<gene>
    <name evidence="2" type="ORF">D9758_007545</name>
</gene>
<feature type="transmembrane region" description="Helical" evidence="1">
    <location>
        <begin position="69"/>
        <end position="95"/>
    </location>
</feature>
<keyword evidence="1" id="KW-0472">Membrane</keyword>
<evidence type="ECO:0000313" key="2">
    <source>
        <dbReference type="EMBL" id="KAF5360063.1"/>
    </source>
</evidence>
<organism evidence="2 3">
    <name type="scientific">Tetrapyrgos nigripes</name>
    <dbReference type="NCBI Taxonomy" id="182062"/>
    <lineage>
        <taxon>Eukaryota</taxon>
        <taxon>Fungi</taxon>
        <taxon>Dikarya</taxon>
        <taxon>Basidiomycota</taxon>
        <taxon>Agaricomycotina</taxon>
        <taxon>Agaricomycetes</taxon>
        <taxon>Agaricomycetidae</taxon>
        <taxon>Agaricales</taxon>
        <taxon>Marasmiineae</taxon>
        <taxon>Marasmiaceae</taxon>
        <taxon>Tetrapyrgos</taxon>
    </lineage>
</organism>
<name>A0A8H5G824_9AGAR</name>
<accession>A0A8H5G824</accession>
<dbReference type="Proteomes" id="UP000559256">
    <property type="component" value="Unassembled WGS sequence"/>
</dbReference>
<protein>
    <submittedName>
        <fullName evidence="2">Uncharacterized protein</fullName>
    </submittedName>
</protein>
<keyword evidence="1" id="KW-1133">Transmembrane helix</keyword>
<sequence length="167" mass="18766">MVRRTHSPISAFPRTGVDETQHYMYPVLAQSVFSWGFGSCEEFVSCEDSIHPIFEDNTRMAPLSSTLGYLLIGSYIVVLVYGIAVVSSFGVLLVAQSTLFIEPQVLCMDYFYRHAKDHSDSNEAVRLATVPVQPRFTGTVIRTRHPYRLKTLEITIRHGDGTVQHGI</sequence>
<keyword evidence="3" id="KW-1185">Reference proteome</keyword>
<dbReference type="EMBL" id="JAACJM010000045">
    <property type="protein sequence ID" value="KAF5360063.1"/>
    <property type="molecule type" value="Genomic_DNA"/>
</dbReference>
<comment type="caution">
    <text evidence="2">The sequence shown here is derived from an EMBL/GenBank/DDBJ whole genome shotgun (WGS) entry which is preliminary data.</text>
</comment>